<organism evidence="1 2">
    <name type="scientific">Streblomastix strix</name>
    <dbReference type="NCBI Taxonomy" id="222440"/>
    <lineage>
        <taxon>Eukaryota</taxon>
        <taxon>Metamonada</taxon>
        <taxon>Preaxostyla</taxon>
        <taxon>Oxymonadida</taxon>
        <taxon>Streblomastigidae</taxon>
        <taxon>Streblomastix</taxon>
    </lineage>
</organism>
<reference evidence="1 2" key="1">
    <citation type="submission" date="2019-03" db="EMBL/GenBank/DDBJ databases">
        <title>Single cell metagenomics reveals metabolic interactions within the superorganism composed of flagellate Streblomastix strix and complex community of Bacteroidetes bacteria on its surface.</title>
        <authorList>
            <person name="Treitli S.C."/>
            <person name="Kolisko M."/>
            <person name="Husnik F."/>
            <person name="Keeling P."/>
            <person name="Hampl V."/>
        </authorList>
    </citation>
    <scope>NUCLEOTIDE SEQUENCE [LARGE SCALE GENOMIC DNA]</scope>
    <source>
        <strain evidence="1">ST1C</strain>
    </source>
</reference>
<proteinExistence type="predicted"/>
<accession>A0A5J4VJN8</accession>
<dbReference type="Proteomes" id="UP000324800">
    <property type="component" value="Unassembled WGS sequence"/>
</dbReference>
<gene>
    <name evidence="1" type="ORF">EZS28_021991</name>
</gene>
<dbReference type="EMBL" id="SNRW01006762">
    <property type="protein sequence ID" value="KAA6382483.1"/>
    <property type="molecule type" value="Genomic_DNA"/>
</dbReference>
<evidence type="ECO:0000313" key="2">
    <source>
        <dbReference type="Proteomes" id="UP000324800"/>
    </source>
</evidence>
<name>A0A5J4VJN8_9EUKA</name>
<evidence type="ECO:0000313" key="1">
    <source>
        <dbReference type="EMBL" id="KAA6382483.1"/>
    </source>
</evidence>
<comment type="caution">
    <text evidence="1">The sequence shown here is derived from an EMBL/GenBank/DDBJ whole genome shotgun (WGS) entry which is preliminary data.</text>
</comment>
<sequence length="73" mass="8102">MSDFYRWGRSVGAATPKLPLQWSRSIPPQQPMLADIEEHPHTSKVRIPRITAVPELRVVAAASNNQALTIDAL</sequence>
<dbReference type="AlphaFoldDB" id="A0A5J4VJN8"/>
<protein>
    <submittedName>
        <fullName evidence="1">Uncharacterized protein</fullName>
    </submittedName>
</protein>